<evidence type="ECO:0000313" key="7">
    <source>
        <dbReference type="Proteomes" id="UP000634647"/>
    </source>
</evidence>
<evidence type="ECO:0000313" key="4">
    <source>
        <dbReference type="EMBL" id="GHE02359.1"/>
    </source>
</evidence>
<dbReference type="NCBIfam" id="TIGR00666">
    <property type="entry name" value="PBP4"/>
    <property type="match status" value="1"/>
</dbReference>
<dbReference type="Pfam" id="PF02113">
    <property type="entry name" value="Peptidase_S13"/>
    <property type="match status" value="1"/>
</dbReference>
<sequence>MTTQDPISRRWLLGALLAGAATPIALPAKAEAPRRSLRPHLRPGHPRAGGAGHADVPTPDELIARANLGGEVGFVLADAHTGKVLDSHLPDAAMPIASMTKVFTTLYALDQLGADHRFTTRVVTTGPVQGGVVQGDLILVGGGDPTLDSDDLADMAAAIAAKGVRAVTGRFLYDASAITHFAAMDPSQPPQAGYNPGLSGLNLNFNRVHFEWTRTGKGYRVQMDARGQRIQPAAPDITMTVVDRDAPLYTHSASDGHESWTVARRLLSRHGNRWLPVRDPGAYAASVFHEIAAAYSIRLPQPGPARAPTNPITLVSHESDKLSAILRVMLYYSTNLTAELVGLAATTKIEGAPPATLAQSAAQMGAWIKSRYNVSAHFADHSGLAHGTRVTAADLVSVLYQASPGGMLRSLLKNIYLLDDRGRLIKNTPLSVQAKTGTLNYVSGLTGYLSGPDGQELIFAILTSNMARREKVLDSSVERPRGVPSWTRHARQLQQNLIESWAVMYPHN</sequence>
<dbReference type="GO" id="GO:0000270">
    <property type="term" value="P:peptidoglycan metabolic process"/>
    <property type="evidence" value="ECO:0007669"/>
    <property type="project" value="TreeGrafter"/>
</dbReference>
<name>A0AAN4USM3_9RHOB</name>
<dbReference type="SUPFAM" id="SSF56601">
    <property type="entry name" value="beta-lactamase/transpeptidase-like"/>
    <property type="match status" value="1"/>
</dbReference>
<dbReference type="InterPro" id="IPR000667">
    <property type="entry name" value="Peptidase_S13"/>
</dbReference>
<evidence type="ECO:0000256" key="3">
    <source>
        <dbReference type="SAM" id="MobiDB-lite"/>
    </source>
</evidence>
<dbReference type="RefSeq" id="WP_035846556.1">
    <property type="nucleotide sequence ID" value="NZ_BNAB01000009.1"/>
</dbReference>
<evidence type="ECO:0000313" key="6">
    <source>
        <dbReference type="Proteomes" id="UP000199541"/>
    </source>
</evidence>
<protein>
    <submittedName>
        <fullName evidence="4 5">D-alanyl-D-alanine carboxypeptidase</fullName>
    </submittedName>
</protein>
<dbReference type="GO" id="GO:0004185">
    <property type="term" value="F:serine-type carboxypeptidase activity"/>
    <property type="evidence" value="ECO:0007669"/>
    <property type="project" value="InterPro"/>
</dbReference>
<dbReference type="Gene3D" id="3.40.710.10">
    <property type="entry name" value="DD-peptidase/beta-lactamase superfamily"/>
    <property type="match status" value="2"/>
</dbReference>
<accession>A0AAN4USM3</accession>
<dbReference type="PANTHER" id="PTHR30023:SF0">
    <property type="entry name" value="PENICILLIN-SENSITIVE CARBOXYPEPTIDASE A"/>
    <property type="match status" value="1"/>
</dbReference>
<comment type="caution">
    <text evidence="4">The sequence shown here is derived from an EMBL/GenBank/DDBJ whole genome shotgun (WGS) entry which is preliminary data.</text>
</comment>
<dbReference type="Proteomes" id="UP000199541">
    <property type="component" value="Unassembled WGS sequence"/>
</dbReference>
<feature type="compositionally biased region" description="Basic residues" evidence="3">
    <location>
        <begin position="35"/>
        <end position="45"/>
    </location>
</feature>
<dbReference type="PRINTS" id="PR00922">
    <property type="entry name" value="DADACBPTASE3"/>
</dbReference>
<evidence type="ECO:0000256" key="2">
    <source>
        <dbReference type="ARBA" id="ARBA00022801"/>
    </source>
</evidence>
<dbReference type="AlphaFoldDB" id="A0AAN4USM3"/>
<dbReference type="InterPro" id="IPR006311">
    <property type="entry name" value="TAT_signal"/>
</dbReference>
<evidence type="ECO:0000256" key="1">
    <source>
        <dbReference type="ARBA" id="ARBA00006096"/>
    </source>
</evidence>
<comment type="similarity">
    <text evidence="1">Belongs to the peptidase S13 family.</text>
</comment>
<proteinExistence type="inferred from homology"/>
<reference evidence="5 6" key="2">
    <citation type="submission" date="2016-10" db="EMBL/GenBank/DDBJ databases">
        <authorList>
            <person name="Varghese N."/>
            <person name="Submissions S."/>
        </authorList>
    </citation>
    <scope>NUCLEOTIDE SEQUENCE [LARGE SCALE GENOMIC DNA]</scope>
    <source>
        <strain evidence="5 6">DSM 24802</strain>
    </source>
</reference>
<dbReference type="Proteomes" id="UP000634647">
    <property type="component" value="Unassembled WGS sequence"/>
</dbReference>
<dbReference type="GO" id="GO:0006508">
    <property type="term" value="P:proteolysis"/>
    <property type="evidence" value="ECO:0007669"/>
    <property type="project" value="InterPro"/>
</dbReference>
<organism evidence="4 7">
    <name type="scientific">Allgaiera indica</name>
    <dbReference type="NCBI Taxonomy" id="765699"/>
    <lineage>
        <taxon>Bacteria</taxon>
        <taxon>Pseudomonadati</taxon>
        <taxon>Pseudomonadota</taxon>
        <taxon>Alphaproteobacteria</taxon>
        <taxon>Rhodobacterales</taxon>
        <taxon>Paracoccaceae</taxon>
        <taxon>Allgaiera</taxon>
    </lineage>
</organism>
<keyword evidence="2" id="KW-0378">Hydrolase</keyword>
<dbReference type="Gene3D" id="3.50.80.20">
    <property type="entry name" value="D-Ala-D-Ala carboxypeptidase C, peptidase S13"/>
    <property type="match status" value="1"/>
</dbReference>
<reference evidence="4" key="3">
    <citation type="submission" date="2023-06" db="EMBL/GenBank/DDBJ databases">
        <authorList>
            <person name="Sun Q."/>
            <person name="Zhou Y."/>
        </authorList>
    </citation>
    <scope>NUCLEOTIDE SEQUENCE</scope>
    <source>
        <strain evidence="4">CGMCC 1.10859</strain>
    </source>
</reference>
<dbReference type="EMBL" id="FNOB01000013">
    <property type="protein sequence ID" value="SDX31041.1"/>
    <property type="molecule type" value="Genomic_DNA"/>
</dbReference>
<keyword evidence="4" id="KW-0645">Protease</keyword>
<gene>
    <name evidence="4" type="ORF">GCM10008024_21500</name>
    <name evidence="5" type="ORF">SAMN05444006_113106</name>
</gene>
<dbReference type="PANTHER" id="PTHR30023">
    <property type="entry name" value="D-ALANYL-D-ALANINE CARBOXYPEPTIDASE"/>
    <property type="match status" value="1"/>
</dbReference>
<keyword evidence="4" id="KW-0121">Carboxypeptidase</keyword>
<reference evidence="4" key="1">
    <citation type="journal article" date="2014" name="Int. J. Syst. Evol. Microbiol.">
        <title>Complete genome sequence of Corynebacterium casei LMG S-19264T (=DSM 44701T), isolated from a smear-ripened cheese.</title>
        <authorList>
            <consortium name="US DOE Joint Genome Institute (JGI-PGF)"/>
            <person name="Walter F."/>
            <person name="Albersmeier A."/>
            <person name="Kalinowski J."/>
            <person name="Ruckert C."/>
        </authorList>
    </citation>
    <scope>NUCLEOTIDE SEQUENCE</scope>
    <source>
        <strain evidence="4">CGMCC 1.10859</strain>
    </source>
</reference>
<feature type="region of interest" description="Disordered" evidence="3">
    <location>
        <begin position="29"/>
        <end position="58"/>
    </location>
</feature>
<dbReference type="InterPro" id="IPR012338">
    <property type="entry name" value="Beta-lactam/transpept-like"/>
</dbReference>
<dbReference type="EMBL" id="BNAB01000009">
    <property type="protein sequence ID" value="GHE02359.1"/>
    <property type="molecule type" value="Genomic_DNA"/>
</dbReference>
<evidence type="ECO:0000313" key="5">
    <source>
        <dbReference type="EMBL" id="SDX31041.1"/>
    </source>
</evidence>
<dbReference type="PROSITE" id="PS51318">
    <property type="entry name" value="TAT"/>
    <property type="match status" value="1"/>
</dbReference>
<keyword evidence="6" id="KW-1185">Reference proteome</keyword>